<dbReference type="Proteomes" id="UP001278766">
    <property type="component" value="Unassembled WGS sequence"/>
</dbReference>
<feature type="chain" id="PRO_5042202903" description="Secreted protein" evidence="1">
    <location>
        <begin position="23"/>
        <end position="93"/>
    </location>
</feature>
<dbReference type="EMBL" id="JAUEPN010000006">
    <property type="protein sequence ID" value="KAK3293685.1"/>
    <property type="molecule type" value="Genomic_DNA"/>
</dbReference>
<proteinExistence type="predicted"/>
<dbReference type="AlphaFoldDB" id="A0AAE0HCA8"/>
<keyword evidence="3" id="KW-1185">Reference proteome</keyword>
<sequence>MPLASWVVLVQTLVFLLKKSWFGFVYFDRCRETSGDEGEGWGVGAECAGRLRGLHGPNRLEATGASLNIPWKRDVLRRRKRSEDRQSEVKRGQ</sequence>
<comment type="caution">
    <text evidence="2">The sequence shown here is derived from an EMBL/GenBank/DDBJ whole genome shotgun (WGS) entry which is preliminary data.</text>
</comment>
<evidence type="ECO:0008006" key="4">
    <source>
        <dbReference type="Google" id="ProtNLM"/>
    </source>
</evidence>
<evidence type="ECO:0000313" key="3">
    <source>
        <dbReference type="Proteomes" id="UP001278766"/>
    </source>
</evidence>
<reference evidence="2" key="2">
    <citation type="submission" date="2023-06" db="EMBL/GenBank/DDBJ databases">
        <authorList>
            <consortium name="Lawrence Berkeley National Laboratory"/>
            <person name="Haridas S."/>
            <person name="Hensen N."/>
            <person name="Bonometti L."/>
            <person name="Westerberg I."/>
            <person name="Brannstrom I.O."/>
            <person name="Guillou S."/>
            <person name="Cros-Aarteil S."/>
            <person name="Calhoun S."/>
            <person name="Kuo A."/>
            <person name="Mondo S."/>
            <person name="Pangilinan J."/>
            <person name="Riley R."/>
            <person name="Labutti K."/>
            <person name="Andreopoulos B."/>
            <person name="Lipzen A."/>
            <person name="Chen C."/>
            <person name="Yanf M."/>
            <person name="Daum C."/>
            <person name="Ng V."/>
            <person name="Clum A."/>
            <person name="Steindorff A."/>
            <person name="Ohm R."/>
            <person name="Martin F."/>
            <person name="Silar P."/>
            <person name="Natvig D."/>
            <person name="Lalanne C."/>
            <person name="Gautier V."/>
            <person name="Ament-Velasquez S.L."/>
            <person name="Kruys A."/>
            <person name="Hutchinson M.I."/>
            <person name="Powell A.J."/>
            <person name="Barry K."/>
            <person name="Miller A.N."/>
            <person name="Grigoriev I.V."/>
            <person name="Debuchy R."/>
            <person name="Gladieux P."/>
            <person name="Thoren M.H."/>
            <person name="Johannesson H."/>
        </authorList>
    </citation>
    <scope>NUCLEOTIDE SEQUENCE</scope>
    <source>
        <strain evidence="2">CBS 168.71</strain>
    </source>
</reference>
<dbReference type="GeneID" id="87836490"/>
<feature type="signal peptide" evidence="1">
    <location>
        <begin position="1"/>
        <end position="22"/>
    </location>
</feature>
<evidence type="ECO:0000313" key="2">
    <source>
        <dbReference type="EMBL" id="KAK3293685.1"/>
    </source>
</evidence>
<reference evidence="2" key="1">
    <citation type="journal article" date="2023" name="Mol. Phylogenet. Evol.">
        <title>Genome-scale phylogeny and comparative genomics of the fungal order Sordariales.</title>
        <authorList>
            <person name="Hensen N."/>
            <person name="Bonometti L."/>
            <person name="Westerberg I."/>
            <person name="Brannstrom I.O."/>
            <person name="Guillou S."/>
            <person name="Cros-Aarteil S."/>
            <person name="Calhoun S."/>
            <person name="Haridas S."/>
            <person name="Kuo A."/>
            <person name="Mondo S."/>
            <person name="Pangilinan J."/>
            <person name="Riley R."/>
            <person name="LaButti K."/>
            <person name="Andreopoulos B."/>
            <person name="Lipzen A."/>
            <person name="Chen C."/>
            <person name="Yan M."/>
            <person name="Daum C."/>
            <person name="Ng V."/>
            <person name="Clum A."/>
            <person name="Steindorff A."/>
            <person name="Ohm R.A."/>
            <person name="Martin F."/>
            <person name="Silar P."/>
            <person name="Natvig D.O."/>
            <person name="Lalanne C."/>
            <person name="Gautier V."/>
            <person name="Ament-Velasquez S.L."/>
            <person name="Kruys A."/>
            <person name="Hutchinson M.I."/>
            <person name="Powell A.J."/>
            <person name="Barry K."/>
            <person name="Miller A.N."/>
            <person name="Grigoriev I.V."/>
            <person name="Debuchy R."/>
            <person name="Gladieux P."/>
            <person name="Hiltunen Thoren M."/>
            <person name="Johannesson H."/>
        </authorList>
    </citation>
    <scope>NUCLEOTIDE SEQUENCE</scope>
    <source>
        <strain evidence="2">CBS 168.71</strain>
    </source>
</reference>
<evidence type="ECO:0000256" key="1">
    <source>
        <dbReference type="SAM" id="SignalP"/>
    </source>
</evidence>
<protein>
    <recommendedName>
        <fullName evidence="4">Secreted protein</fullName>
    </recommendedName>
</protein>
<gene>
    <name evidence="2" type="ORF">B0H64DRAFT_218443</name>
</gene>
<dbReference type="RefSeq" id="XP_062657199.1">
    <property type="nucleotide sequence ID" value="XM_062799542.1"/>
</dbReference>
<organism evidence="2 3">
    <name type="scientific">Chaetomium fimeti</name>
    <dbReference type="NCBI Taxonomy" id="1854472"/>
    <lineage>
        <taxon>Eukaryota</taxon>
        <taxon>Fungi</taxon>
        <taxon>Dikarya</taxon>
        <taxon>Ascomycota</taxon>
        <taxon>Pezizomycotina</taxon>
        <taxon>Sordariomycetes</taxon>
        <taxon>Sordariomycetidae</taxon>
        <taxon>Sordariales</taxon>
        <taxon>Chaetomiaceae</taxon>
        <taxon>Chaetomium</taxon>
    </lineage>
</organism>
<name>A0AAE0HCA8_9PEZI</name>
<keyword evidence="1" id="KW-0732">Signal</keyword>
<accession>A0AAE0HCA8</accession>